<dbReference type="AlphaFoldDB" id="A0A8B8D2Q1"/>
<dbReference type="GeneID" id="111123752"/>
<accession>A0A8B8D2Q1</accession>
<name>A0A8B8D2Q1_CRAVI</name>
<keyword evidence="1" id="KW-1185">Reference proteome</keyword>
<gene>
    <name evidence="2" type="primary">LOC111123752</name>
</gene>
<dbReference type="RefSeq" id="XP_022322020.1">
    <property type="nucleotide sequence ID" value="XM_022466312.1"/>
</dbReference>
<evidence type="ECO:0000313" key="1">
    <source>
        <dbReference type="Proteomes" id="UP000694844"/>
    </source>
</evidence>
<sequence length="131" mass="14765">MDVKSSAQQLQGFLIQHDKALSQIKAIDRLMQRQQRLAVRAIALGQKGQALHYMGCKTVIQSVKQFYEQFSLNSWLQVQTLAREIMRAMDPGCALPPMVVPEDISTQCSGDQTIKYQHALVVAHCNFCRTS</sequence>
<proteinExistence type="predicted"/>
<organism evidence="1 2">
    <name type="scientific">Crassostrea virginica</name>
    <name type="common">Eastern oyster</name>
    <dbReference type="NCBI Taxonomy" id="6565"/>
    <lineage>
        <taxon>Eukaryota</taxon>
        <taxon>Metazoa</taxon>
        <taxon>Spiralia</taxon>
        <taxon>Lophotrochozoa</taxon>
        <taxon>Mollusca</taxon>
        <taxon>Bivalvia</taxon>
        <taxon>Autobranchia</taxon>
        <taxon>Pteriomorphia</taxon>
        <taxon>Ostreida</taxon>
        <taxon>Ostreoidea</taxon>
        <taxon>Ostreidae</taxon>
        <taxon>Crassostrea</taxon>
    </lineage>
</organism>
<dbReference type="KEGG" id="cvn:111123752"/>
<dbReference type="Proteomes" id="UP000694844">
    <property type="component" value="Chromosome 3"/>
</dbReference>
<dbReference type="OrthoDB" id="6120657at2759"/>
<protein>
    <submittedName>
        <fullName evidence="2">Uncharacterized protein LOC111123752</fullName>
    </submittedName>
</protein>
<evidence type="ECO:0000313" key="2">
    <source>
        <dbReference type="RefSeq" id="XP_022322020.1"/>
    </source>
</evidence>
<reference evidence="2" key="1">
    <citation type="submission" date="2025-08" db="UniProtKB">
        <authorList>
            <consortium name="RefSeq"/>
        </authorList>
    </citation>
    <scope>IDENTIFICATION</scope>
    <source>
        <tissue evidence="2">Whole sample</tissue>
    </source>
</reference>